<dbReference type="EMBL" id="AWSU01000266">
    <property type="protein sequence ID" value="ERI75214.1"/>
    <property type="molecule type" value="Genomic_DNA"/>
</dbReference>
<comment type="caution">
    <text evidence="1">The sequence shown here is derived from an EMBL/GenBank/DDBJ whole genome shotgun (WGS) entry which is preliminary data.</text>
</comment>
<proteinExistence type="predicted"/>
<name>A0ABC9TUP4_CLOSY</name>
<dbReference type="AlphaFoldDB" id="A0ABC9TUP4"/>
<accession>A0ABC9TUP4</accession>
<organism evidence="1 2">
    <name type="scientific">[Clostridium] symbiosum ATCC 14940</name>
    <dbReference type="NCBI Taxonomy" id="411472"/>
    <lineage>
        <taxon>Bacteria</taxon>
        <taxon>Bacillati</taxon>
        <taxon>Bacillota</taxon>
        <taxon>Clostridia</taxon>
        <taxon>Lachnospirales</taxon>
        <taxon>Lachnospiraceae</taxon>
        <taxon>Otoolea</taxon>
    </lineage>
</organism>
<sequence>MPLFGKGVKSNYKDSTWVRSTGPDLFLFLVTGKLFQLRKEYLPC</sequence>
<dbReference type="Proteomes" id="UP000016491">
    <property type="component" value="Unassembled WGS sequence"/>
</dbReference>
<protein>
    <submittedName>
        <fullName evidence="1">Uncharacterized protein</fullName>
    </submittedName>
</protein>
<gene>
    <name evidence="1" type="ORF">CLOSYM_03368</name>
</gene>
<evidence type="ECO:0000313" key="2">
    <source>
        <dbReference type="Proteomes" id="UP000016491"/>
    </source>
</evidence>
<evidence type="ECO:0000313" key="1">
    <source>
        <dbReference type="EMBL" id="ERI75214.1"/>
    </source>
</evidence>
<reference evidence="1 2" key="1">
    <citation type="submission" date="2013-07" db="EMBL/GenBank/DDBJ databases">
        <authorList>
            <person name="Weinstock G."/>
            <person name="Sodergren E."/>
            <person name="Wylie T."/>
            <person name="Fulton L."/>
            <person name="Fulton R."/>
            <person name="Fronick C."/>
            <person name="O'Laughlin M."/>
            <person name="Godfrey J."/>
            <person name="Miner T."/>
            <person name="Herter B."/>
            <person name="Appelbaum E."/>
            <person name="Cordes M."/>
            <person name="Lek S."/>
            <person name="Wollam A."/>
            <person name="Pepin K.H."/>
            <person name="Palsikar V.B."/>
            <person name="Mitreva M."/>
            <person name="Wilson R.K."/>
        </authorList>
    </citation>
    <scope>NUCLEOTIDE SEQUENCE [LARGE SCALE GENOMIC DNA]</scope>
    <source>
        <strain evidence="1 2">ATCC 14940</strain>
    </source>
</reference>